<dbReference type="Proteomes" id="UP001596174">
    <property type="component" value="Unassembled WGS sequence"/>
</dbReference>
<evidence type="ECO:0000313" key="5">
    <source>
        <dbReference type="EMBL" id="MFC5907973.1"/>
    </source>
</evidence>
<dbReference type="SMART" id="SM00822">
    <property type="entry name" value="PKS_KR"/>
    <property type="match status" value="1"/>
</dbReference>
<sequence>MEGGARQAAVVTGGSRGLGLLLARHLAEAGFGVVICARDPERLETAAGMLREQGAEVVPVAVDITDADAPQRLLDAAMKRFGRLDMLVNNAGVIQVGPARTAGEEDYREAMETMFFAPLRLTLAALPELRRTRGRIVNITSVGGRIAAPHLLPYVAAKFAGTGLSEGLRAELARDGVSVTTVLPGLMRTGSHGAARFQGRQEAEYAWFAAAASMPLLSTDAERA</sequence>
<comment type="similarity">
    <text evidence="1 3">Belongs to the short-chain dehydrogenases/reductases (SDR) family.</text>
</comment>
<dbReference type="GO" id="GO:0016491">
    <property type="term" value="F:oxidoreductase activity"/>
    <property type="evidence" value="ECO:0007669"/>
    <property type="project" value="UniProtKB-KW"/>
</dbReference>
<evidence type="ECO:0000313" key="6">
    <source>
        <dbReference type="Proteomes" id="UP001596174"/>
    </source>
</evidence>
<evidence type="ECO:0000256" key="1">
    <source>
        <dbReference type="ARBA" id="ARBA00006484"/>
    </source>
</evidence>
<dbReference type="InterPro" id="IPR002347">
    <property type="entry name" value="SDR_fam"/>
</dbReference>
<dbReference type="PRINTS" id="PR00081">
    <property type="entry name" value="GDHRDH"/>
</dbReference>
<reference evidence="6" key="1">
    <citation type="journal article" date="2019" name="Int. J. Syst. Evol. Microbiol.">
        <title>The Global Catalogue of Microorganisms (GCM) 10K type strain sequencing project: providing services to taxonomists for standard genome sequencing and annotation.</title>
        <authorList>
            <consortium name="The Broad Institute Genomics Platform"/>
            <consortium name="The Broad Institute Genome Sequencing Center for Infectious Disease"/>
            <person name="Wu L."/>
            <person name="Ma J."/>
        </authorList>
    </citation>
    <scope>NUCLEOTIDE SEQUENCE [LARGE SCALE GENOMIC DNA]</scope>
    <source>
        <strain evidence="6">JCM 4816</strain>
    </source>
</reference>
<dbReference type="Pfam" id="PF00106">
    <property type="entry name" value="adh_short"/>
    <property type="match status" value="1"/>
</dbReference>
<feature type="domain" description="Ketoreductase" evidence="4">
    <location>
        <begin position="7"/>
        <end position="190"/>
    </location>
</feature>
<keyword evidence="6" id="KW-1185">Reference proteome</keyword>
<dbReference type="PANTHER" id="PTHR44196:SF1">
    <property type="entry name" value="DEHYDROGENASE_REDUCTASE SDR FAMILY MEMBER 7B"/>
    <property type="match status" value="1"/>
</dbReference>
<protein>
    <submittedName>
        <fullName evidence="5">SDR family NAD(P)-dependent oxidoreductase</fullName>
        <ecNumber evidence="5">1.-.-.-</ecNumber>
    </submittedName>
</protein>
<dbReference type="InterPro" id="IPR057326">
    <property type="entry name" value="KR_dom"/>
</dbReference>
<accession>A0ABW1G1I8</accession>
<dbReference type="EC" id="1.-.-.-" evidence="5"/>
<dbReference type="RefSeq" id="WP_380582930.1">
    <property type="nucleotide sequence ID" value="NZ_JBHSQJ010000047.1"/>
</dbReference>
<evidence type="ECO:0000259" key="4">
    <source>
        <dbReference type="SMART" id="SM00822"/>
    </source>
</evidence>
<organism evidence="5 6">
    <name type="scientific">Streptacidiphilus monticola</name>
    <dbReference type="NCBI Taxonomy" id="2161674"/>
    <lineage>
        <taxon>Bacteria</taxon>
        <taxon>Bacillati</taxon>
        <taxon>Actinomycetota</taxon>
        <taxon>Actinomycetes</taxon>
        <taxon>Kitasatosporales</taxon>
        <taxon>Streptomycetaceae</taxon>
        <taxon>Streptacidiphilus</taxon>
    </lineage>
</organism>
<dbReference type="EMBL" id="JBHSQJ010000047">
    <property type="protein sequence ID" value="MFC5907973.1"/>
    <property type="molecule type" value="Genomic_DNA"/>
</dbReference>
<dbReference type="InterPro" id="IPR036291">
    <property type="entry name" value="NAD(P)-bd_dom_sf"/>
</dbReference>
<gene>
    <name evidence="5" type="ORF">ACFP3V_12200</name>
</gene>
<dbReference type="PROSITE" id="PS00061">
    <property type="entry name" value="ADH_SHORT"/>
    <property type="match status" value="1"/>
</dbReference>
<dbReference type="PANTHER" id="PTHR44196">
    <property type="entry name" value="DEHYDROGENASE/REDUCTASE SDR FAMILY MEMBER 7B"/>
    <property type="match status" value="1"/>
</dbReference>
<feature type="non-terminal residue" evidence="5">
    <location>
        <position position="224"/>
    </location>
</feature>
<keyword evidence="2 5" id="KW-0560">Oxidoreductase</keyword>
<evidence type="ECO:0000256" key="3">
    <source>
        <dbReference type="RuleBase" id="RU000363"/>
    </source>
</evidence>
<name>A0ABW1G1I8_9ACTN</name>
<comment type="caution">
    <text evidence="5">The sequence shown here is derived from an EMBL/GenBank/DDBJ whole genome shotgun (WGS) entry which is preliminary data.</text>
</comment>
<evidence type="ECO:0000256" key="2">
    <source>
        <dbReference type="ARBA" id="ARBA00023002"/>
    </source>
</evidence>
<dbReference type="Gene3D" id="3.40.50.720">
    <property type="entry name" value="NAD(P)-binding Rossmann-like Domain"/>
    <property type="match status" value="1"/>
</dbReference>
<proteinExistence type="inferred from homology"/>
<dbReference type="InterPro" id="IPR020904">
    <property type="entry name" value="Sc_DH/Rdtase_CS"/>
</dbReference>
<dbReference type="PRINTS" id="PR00080">
    <property type="entry name" value="SDRFAMILY"/>
</dbReference>
<dbReference type="SUPFAM" id="SSF51735">
    <property type="entry name" value="NAD(P)-binding Rossmann-fold domains"/>
    <property type="match status" value="1"/>
</dbReference>